<proteinExistence type="predicted"/>
<dbReference type="EMBL" id="BOOW01000054">
    <property type="protein sequence ID" value="GII97059.1"/>
    <property type="molecule type" value="Genomic_DNA"/>
</dbReference>
<comment type="caution">
    <text evidence="1">The sequence shown here is derived from an EMBL/GenBank/DDBJ whole genome shotgun (WGS) entry which is preliminary data.</text>
</comment>
<sequence length="55" mass="5860">MRVRVAREPCVQEFDDHLLPALALGAVDGALSPLPQQAQQAVTAYGSGISLAKWL</sequence>
<gene>
    <name evidence="1" type="ORF">Ssi02_72900</name>
</gene>
<reference evidence="1" key="1">
    <citation type="submission" date="2021-01" db="EMBL/GenBank/DDBJ databases">
        <title>Whole genome shotgun sequence of Sinosporangium siamense NBRC 109515.</title>
        <authorList>
            <person name="Komaki H."/>
            <person name="Tamura T."/>
        </authorList>
    </citation>
    <scope>NUCLEOTIDE SEQUENCE</scope>
    <source>
        <strain evidence="1">NBRC 109515</strain>
    </source>
</reference>
<evidence type="ECO:0000313" key="1">
    <source>
        <dbReference type="EMBL" id="GII97059.1"/>
    </source>
</evidence>
<evidence type="ECO:0000313" key="2">
    <source>
        <dbReference type="Proteomes" id="UP000606172"/>
    </source>
</evidence>
<accession>A0A919RRR5</accession>
<dbReference type="AlphaFoldDB" id="A0A919RRR5"/>
<dbReference type="Proteomes" id="UP000606172">
    <property type="component" value="Unassembled WGS sequence"/>
</dbReference>
<keyword evidence="2" id="KW-1185">Reference proteome</keyword>
<organism evidence="1 2">
    <name type="scientific">Sinosporangium siamense</name>
    <dbReference type="NCBI Taxonomy" id="1367973"/>
    <lineage>
        <taxon>Bacteria</taxon>
        <taxon>Bacillati</taxon>
        <taxon>Actinomycetota</taxon>
        <taxon>Actinomycetes</taxon>
        <taxon>Streptosporangiales</taxon>
        <taxon>Streptosporangiaceae</taxon>
        <taxon>Sinosporangium</taxon>
    </lineage>
</organism>
<protein>
    <submittedName>
        <fullName evidence="1">Uncharacterized protein</fullName>
    </submittedName>
</protein>
<name>A0A919RRR5_9ACTN</name>